<dbReference type="Pfam" id="PF14269">
    <property type="entry name" value="Arylsulfotran_2"/>
    <property type="match status" value="1"/>
</dbReference>
<dbReference type="EMBL" id="CP099422">
    <property type="protein sequence ID" value="USW53961.1"/>
    <property type="molecule type" value="Genomic_DNA"/>
</dbReference>
<protein>
    <submittedName>
        <fullName evidence="3">Arylsulfotransferase</fullName>
    </submittedName>
</protein>
<reference evidence="3" key="1">
    <citation type="submission" date="2022-06" db="EMBL/GenBank/DDBJ databases">
        <title>Complete genome sequences of two strains of the flax pathogen Septoria linicola.</title>
        <authorList>
            <person name="Lapalu N."/>
            <person name="Simon A."/>
            <person name="Demenou B."/>
            <person name="Paumier D."/>
            <person name="Guillot M.-P."/>
            <person name="Gout L."/>
            <person name="Valade R."/>
        </authorList>
    </citation>
    <scope>NUCLEOTIDE SEQUENCE</scope>
    <source>
        <strain evidence="3">SE15195</strain>
    </source>
</reference>
<dbReference type="AlphaFoldDB" id="A0A9Q9AY78"/>
<dbReference type="Proteomes" id="UP001056384">
    <property type="component" value="Chromosome 5"/>
</dbReference>
<dbReference type="OrthoDB" id="5427350at2759"/>
<gene>
    <name evidence="3" type="ORF">Slin15195_G072800</name>
</gene>
<keyword evidence="1" id="KW-0812">Transmembrane</keyword>
<evidence type="ECO:0000256" key="1">
    <source>
        <dbReference type="SAM" id="Phobius"/>
    </source>
</evidence>
<keyword evidence="1" id="KW-1133">Transmembrane helix</keyword>
<dbReference type="InterPro" id="IPR053143">
    <property type="entry name" value="Arylsulfate_ST"/>
</dbReference>
<feature type="chain" id="PRO_5040140302" evidence="2">
    <location>
        <begin position="33"/>
        <end position="673"/>
    </location>
</feature>
<dbReference type="PANTHER" id="PTHR35340">
    <property type="entry name" value="PQQ ENZYME REPEAT PROTEIN-RELATED"/>
    <property type="match status" value="1"/>
</dbReference>
<evidence type="ECO:0000313" key="4">
    <source>
        <dbReference type="Proteomes" id="UP001056384"/>
    </source>
</evidence>
<dbReference type="InterPro" id="IPR039535">
    <property type="entry name" value="ASST-like"/>
</dbReference>
<evidence type="ECO:0000256" key="2">
    <source>
        <dbReference type="SAM" id="SignalP"/>
    </source>
</evidence>
<dbReference type="PANTHER" id="PTHR35340:SF9">
    <property type="entry name" value="ASST-DOMAIN-CONTAINING PROTEIN"/>
    <property type="match status" value="1"/>
</dbReference>
<keyword evidence="1" id="KW-0472">Membrane</keyword>
<feature type="signal peptide" evidence="2">
    <location>
        <begin position="1"/>
        <end position="32"/>
    </location>
</feature>
<keyword evidence="2" id="KW-0732">Signal</keyword>
<evidence type="ECO:0000313" key="3">
    <source>
        <dbReference type="EMBL" id="USW53961.1"/>
    </source>
</evidence>
<accession>A0A9Q9AY78</accession>
<keyword evidence="4" id="KW-1185">Reference proteome</keyword>
<sequence length="673" mass="75561">MPRPGFRTTSLQWIWLLSCLSISALLIGGTRAELSNNTSPTHQFKSRPDLHAPILNFEILQPEKLVPGLIFFAPYRNVDPGPYIYDNFGQLVWSGAGELGPMTAHTPRVCQYKGTDHLCFFTGEQHQGFARGHGVIMDKHYRVVKQIDSSGAGASSDMHEFKVAPHSDGTTVLMTVYQPRQYDLTVNPRFNIQHGMGWVVEGVFQEIDIETGKVVFEWRSLDHVDPSEAWTLPGTTDTSGTGLHEQEPWDYFHLNSIDKNKEGDYLISARHTSAIYKISGENGSILWQLGGDSGHFEQTNFNFSYQHHARWISENETHTMFSFFDNGSNSFTGTGVFSHGWVIVIDHVAETATMVKEFGAPLQEGGRLSTSQGNMQFLPNGGVHIGWGEHAWFSEHLPNGEATMHARVAERESNVMIYRSNKYNWTAQPVTKPALWTYSKTGDTQMGLWVSWNGATETRSWRFYTGNTANGPWTFAGSVWKTGFETEHHIETYAPWAYAEAVDEGGRVMESSMIARTFVPSERLRPYCDDHGCNYAERVAPENETPYDADFDTDDELLSTNRGYDTSQYYFEVPSEALADYGKSDMEGSARRKTDVKTLVAVVGGTILGALIVLLGWYLQQKDAFERCRDVLTQSSLGSKLNLGHYTRLRQKEPEGFETGLSMSGRRSSSGWS</sequence>
<feature type="transmembrane region" description="Helical" evidence="1">
    <location>
        <begin position="599"/>
        <end position="619"/>
    </location>
</feature>
<name>A0A9Q9AY78_9PEZI</name>
<organism evidence="3 4">
    <name type="scientific">Septoria linicola</name>
    <dbReference type="NCBI Taxonomy" id="215465"/>
    <lineage>
        <taxon>Eukaryota</taxon>
        <taxon>Fungi</taxon>
        <taxon>Dikarya</taxon>
        <taxon>Ascomycota</taxon>
        <taxon>Pezizomycotina</taxon>
        <taxon>Dothideomycetes</taxon>
        <taxon>Dothideomycetidae</taxon>
        <taxon>Mycosphaerellales</taxon>
        <taxon>Mycosphaerellaceae</taxon>
        <taxon>Septoria</taxon>
    </lineage>
</organism>
<dbReference type="PROSITE" id="PS51257">
    <property type="entry name" value="PROKAR_LIPOPROTEIN"/>
    <property type="match status" value="1"/>
</dbReference>
<proteinExistence type="predicted"/>